<proteinExistence type="inferred from homology"/>
<dbReference type="EMBL" id="SRMA01025340">
    <property type="protein sequence ID" value="TRY95821.1"/>
    <property type="molecule type" value="Genomic_DNA"/>
</dbReference>
<feature type="chain" id="PRO_5021948298" description="Ferric-chelate reductase 1" evidence="12">
    <location>
        <begin position="34"/>
        <end position="1077"/>
    </location>
</feature>
<evidence type="ECO:0000256" key="7">
    <source>
        <dbReference type="ARBA" id="ARBA00022989"/>
    </source>
</evidence>
<evidence type="ECO:0000256" key="12">
    <source>
        <dbReference type="SAM" id="SignalP"/>
    </source>
</evidence>
<dbReference type="AlphaFoldDB" id="A0A553R0X5"/>
<evidence type="ECO:0000256" key="11">
    <source>
        <dbReference type="SAM" id="Phobius"/>
    </source>
</evidence>
<dbReference type="Pfam" id="PF02014">
    <property type="entry name" value="Reeler"/>
    <property type="match status" value="2"/>
</dbReference>
<comment type="caution">
    <text evidence="16">The sequence shown here is derived from an EMBL/GenBank/DDBJ whole genome shotgun (WGS) entry which is preliminary data.</text>
</comment>
<dbReference type="PROSITE" id="PS50836">
    <property type="entry name" value="DOMON"/>
    <property type="match status" value="1"/>
</dbReference>
<comment type="similarity">
    <text evidence="3">Belongs to the FRRS1 family.</text>
</comment>
<dbReference type="PROSITE" id="PS51019">
    <property type="entry name" value="REELIN"/>
    <property type="match status" value="2"/>
</dbReference>
<feature type="transmembrane region" description="Helical" evidence="11">
    <location>
        <begin position="899"/>
        <end position="918"/>
    </location>
</feature>
<dbReference type="CDD" id="cd09628">
    <property type="entry name" value="DOMON_SDR_2_like"/>
    <property type="match status" value="1"/>
</dbReference>
<dbReference type="InterPro" id="IPR042307">
    <property type="entry name" value="Reeler_sf"/>
</dbReference>
<keyword evidence="8" id="KW-0408">Iron</keyword>
<dbReference type="GO" id="GO:0016020">
    <property type="term" value="C:membrane"/>
    <property type="evidence" value="ECO:0007669"/>
    <property type="project" value="UniProtKB-SubCell"/>
</dbReference>
<feature type="transmembrane region" description="Helical" evidence="11">
    <location>
        <begin position="1053"/>
        <end position="1074"/>
    </location>
</feature>
<dbReference type="STRING" id="623744.A0A553R0X5"/>
<feature type="transmembrane region" description="Helical" evidence="11">
    <location>
        <begin position="965"/>
        <end position="987"/>
    </location>
</feature>
<evidence type="ECO:0000313" key="17">
    <source>
        <dbReference type="Proteomes" id="UP000316079"/>
    </source>
</evidence>
<dbReference type="PROSITE" id="PS50939">
    <property type="entry name" value="CYTOCHROME_B561"/>
    <property type="match status" value="2"/>
</dbReference>
<feature type="transmembrane region" description="Helical" evidence="11">
    <location>
        <begin position="938"/>
        <end position="959"/>
    </location>
</feature>
<evidence type="ECO:0000256" key="9">
    <source>
        <dbReference type="ARBA" id="ARBA00023136"/>
    </source>
</evidence>
<keyword evidence="4" id="KW-0813">Transport</keyword>
<evidence type="ECO:0000256" key="2">
    <source>
        <dbReference type="ARBA" id="ARBA00004141"/>
    </source>
</evidence>
<dbReference type="SMART" id="SM00664">
    <property type="entry name" value="DoH"/>
    <property type="match status" value="2"/>
</dbReference>
<sequence>MGVKPFTTSYSGFMNFLRMLLFALLSCAGIVDGYSNGLLSGVCGSMMPFHQKNGTAAYIPQNVTAPYNITVDKNSFKEGDVITVTINGQSGSLFRGFLLEARQVGQLIPIGTFNVTANDTQTLSCDGVTSRAVSHTTAVKKSLVQVTWMAPSYGPLSNIEFKATILKSFSNFWLNVTSSTVLYNGTDSFSTTAPPVSADPDCGRTKVCFSHPSNCDPNTNANCYYVAIKATIDKPEKRIEIIGKADGYVSIGFSDDQSMGNDDVYICGKNSNGTIGVQHAFNTGKSSPTILPLGNVTNIVAAITNGNINCSFTSRNAISTASRASTDEYYLMIAAGPSNGGNIQLHTNKYVSSTKVNLLSPSVVGTTNSEDFPPIVKAHGCLMLIAWMTTGNLGMLIARYLKGVAKGQCCAGKDFWFVTHVFLMSLSIIATAIAFIIVFSNAKDWSGGAHPVLGCLVMILSLIQPIVAAFRCDPLHERRFVFNWAHTFLALAIKGLAVAAIFTGLGLLEENKDGWMMKVMGGFVAWEAVMYVLQDLNLRAKKKDSNMCICGYMKPEVVMLFLYLLGNLAFLVALLMWLFVVLSCVGIVDGYADGSVSSVCGTMMPNHGVPAQSSTPPFSVTAGKSTFKEGDVITVTLSGLSGNQFEGFLLEARQVGQNNPIGTFTVTTEAQTLSCNGAAKAVSHTSSSKKSSVQVTWTAPSSGALGNIEFVSTFVKTGKIFWINVKSSAAAYTGTASSSSSSTSTPPVASNPDCGVTKVCFSEPNNCDPKTNTDCYFVAVQSSSNQSEKRIEIIGKADGYVAIGFSDDQSMGNVTNIVTAITNGIINCSFTSRNAISTASRASTDEYYLMIAAGSSSGGNIQFHSNKFVSSTKINLLSPGVVTSSGEAYPSIVKAHGCLMLIAWMTTGSLGMLIARYLKGVAKDQGCFGKDFWFVAHVFLMSLSVTATAIAFILVFSYAQDWSGGAHPVLGCLVMILSLIQPTIAAFRCDPQNERRFIFNWAHSFIALGVKGLAVAAIFTGLALFEENDGDGWMMKVMGDSELCRCGSIKPEVALLVLFLLGNLAFLISLLVGIGMA</sequence>
<protein>
    <recommendedName>
        <fullName evidence="18">Ferric-chelate reductase 1</fullName>
    </recommendedName>
</protein>
<dbReference type="SMART" id="SM00665">
    <property type="entry name" value="B561"/>
    <property type="match status" value="2"/>
</dbReference>
<dbReference type="InterPro" id="IPR002861">
    <property type="entry name" value="Reeler_dom"/>
</dbReference>
<dbReference type="Pfam" id="PF03351">
    <property type="entry name" value="DOMON"/>
    <property type="match status" value="1"/>
</dbReference>
<evidence type="ECO:0000313" key="16">
    <source>
        <dbReference type="EMBL" id="TRY95821.1"/>
    </source>
</evidence>
<feature type="transmembrane region" description="Helical" evidence="11">
    <location>
        <begin position="999"/>
        <end position="1025"/>
    </location>
</feature>
<name>A0A553R0X5_9TELE</name>
<evidence type="ECO:0000256" key="5">
    <source>
        <dbReference type="ARBA" id="ARBA00022692"/>
    </source>
</evidence>
<dbReference type="FunFam" id="2.60.40.4060:FF:000003">
    <property type="entry name" value="Ferric chelate reductase 1"/>
    <property type="match status" value="2"/>
</dbReference>
<dbReference type="InterPro" id="IPR005018">
    <property type="entry name" value="DOMON_domain"/>
</dbReference>
<comment type="subcellular location">
    <subcellularLocation>
        <location evidence="2">Membrane</location>
        <topology evidence="2">Multi-pass membrane protein</topology>
    </subcellularLocation>
</comment>
<dbReference type="OrthoDB" id="2419613at2759"/>
<dbReference type="Proteomes" id="UP000316079">
    <property type="component" value="Unassembled WGS sequence"/>
</dbReference>
<organism evidence="16 17">
    <name type="scientific">Danionella cerebrum</name>
    <dbReference type="NCBI Taxonomy" id="2873325"/>
    <lineage>
        <taxon>Eukaryota</taxon>
        <taxon>Metazoa</taxon>
        <taxon>Chordata</taxon>
        <taxon>Craniata</taxon>
        <taxon>Vertebrata</taxon>
        <taxon>Euteleostomi</taxon>
        <taxon>Actinopterygii</taxon>
        <taxon>Neopterygii</taxon>
        <taxon>Teleostei</taxon>
        <taxon>Ostariophysi</taxon>
        <taxon>Cypriniformes</taxon>
        <taxon>Danionidae</taxon>
        <taxon>Danioninae</taxon>
        <taxon>Danionella</taxon>
    </lineage>
</organism>
<evidence type="ECO:0000259" key="13">
    <source>
        <dbReference type="PROSITE" id="PS50836"/>
    </source>
</evidence>
<evidence type="ECO:0000256" key="10">
    <source>
        <dbReference type="ARBA" id="ARBA00023180"/>
    </source>
</evidence>
<dbReference type="PANTHER" id="PTHR45828">
    <property type="entry name" value="CYTOCHROME B561/FERRIC REDUCTASE TRANSMEMBRANE"/>
    <property type="match status" value="1"/>
</dbReference>
<gene>
    <name evidence="16" type="ORF">DNTS_022041</name>
</gene>
<evidence type="ECO:0000259" key="14">
    <source>
        <dbReference type="PROSITE" id="PS50939"/>
    </source>
</evidence>
<dbReference type="CDD" id="cd08544">
    <property type="entry name" value="Reeler"/>
    <property type="match status" value="2"/>
</dbReference>
<keyword evidence="12" id="KW-0732">Signal</keyword>
<feature type="domain" description="Reelin" evidence="15">
    <location>
        <begin position="581"/>
        <end position="746"/>
    </location>
</feature>
<feature type="transmembrane region" description="Helical" evidence="11">
    <location>
        <begin position="448"/>
        <end position="470"/>
    </location>
</feature>
<keyword evidence="10" id="KW-0325">Glycoprotein</keyword>
<feature type="transmembrane region" description="Helical" evidence="11">
    <location>
        <begin position="421"/>
        <end position="442"/>
    </location>
</feature>
<evidence type="ECO:0000256" key="6">
    <source>
        <dbReference type="ARBA" id="ARBA00022982"/>
    </source>
</evidence>
<feature type="transmembrane region" description="Helical" evidence="11">
    <location>
        <begin position="515"/>
        <end position="536"/>
    </location>
</feature>
<evidence type="ECO:0000259" key="15">
    <source>
        <dbReference type="PROSITE" id="PS51019"/>
    </source>
</evidence>
<reference evidence="16 17" key="1">
    <citation type="journal article" date="2019" name="Sci. Data">
        <title>Hybrid genome assembly and annotation of Danionella translucida.</title>
        <authorList>
            <person name="Kadobianskyi M."/>
            <person name="Schulze L."/>
            <person name="Schuelke M."/>
            <person name="Judkewitz B."/>
        </authorList>
    </citation>
    <scope>NUCLEOTIDE SEQUENCE [LARGE SCALE GENOMIC DNA]</scope>
    <source>
        <strain evidence="16 17">Bolton</strain>
    </source>
</reference>
<comment type="cofactor">
    <cofactor evidence="1">
        <name>heme b</name>
        <dbReference type="ChEBI" id="CHEBI:60344"/>
    </cofactor>
</comment>
<feature type="transmembrane region" description="Helical" evidence="11">
    <location>
        <begin position="382"/>
        <end position="401"/>
    </location>
</feature>
<dbReference type="CDD" id="cd08760">
    <property type="entry name" value="Cyt_b561_FRRS1_like"/>
    <property type="match status" value="2"/>
</dbReference>
<dbReference type="Gene3D" id="2.60.40.4060">
    <property type="entry name" value="Reeler domain"/>
    <property type="match status" value="2"/>
</dbReference>
<feature type="domain" description="Cytochrome b561" evidence="14">
    <location>
        <begin position="340"/>
        <end position="540"/>
    </location>
</feature>
<keyword evidence="9 11" id="KW-0472">Membrane</keyword>
<feature type="transmembrane region" description="Helical" evidence="11">
    <location>
        <begin position="482"/>
        <end position="503"/>
    </location>
</feature>
<keyword evidence="6" id="KW-0249">Electron transport</keyword>
<feature type="domain" description="Reelin" evidence="15">
    <location>
        <begin position="28"/>
        <end position="194"/>
    </location>
</feature>
<dbReference type="PANTHER" id="PTHR45828:SF44">
    <property type="entry name" value="FERRIC-CHELATE REDUCTASE 1-RELATED"/>
    <property type="match status" value="1"/>
</dbReference>
<dbReference type="InterPro" id="IPR006593">
    <property type="entry name" value="Cyt_b561/ferric_Rdtase_TM"/>
</dbReference>
<keyword evidence="5 11" id="KW-0812">Transmembrane</keyword>
<accession>A0A553R0X5</accession>
<dbReference type="Gene3D" id="1.20.120.1770">
    <property type="match status" value="2"/>
</dbReference>
<keyword evidence="17" id="KW-1185">Reference proteome</keyword>
<feature type="transmembrane region" description="Helical" evidence="11">
    <location>
        <begin position="557"/>
        <end position="580"/>
    </location>
</feature>
<evidence type="ECO:0000256" key="4">
    <source>
        <dbReference type="ARBA" id="ARBA00022448"/>
    </source>
</evidence>
<evidence type="ECO:0000256" key="8">
    <source>
        <dbReference type="ARBA" id="ARBA00023004"/>
    </source>
</evidence>
<dbReference type="InterPro" id="IPR051237">
    <property type="entry name" value="Ferric-chelate_Red/DefProt"/>
</dbReference>
<evidence type="ECO:0000256" key="1">
    <source>
        <dbReference type="ARBA" id="ARBA00001970"/>
    </source>
</evidence>
<feature type="domain" description="Cytochrome b561" evidence="14">
    <location>
        <begin position="858"/>
        <end position="1069"/>
    </location>
</feature>
<feature type="signal peptide" evidence="12">
    <location>
        <begin position="1"/>
        <end position="33"/>
    </location>
</feature>
<evidence type="ECO:0008006" key="18">
    <source>
        <dbReference type="Google" id="ProtNLM"/>
    </source>
</evidence>
<feature type="domain" description="DOMON" evidence="13">
    <location>
        <begin position="222"/>
        <end position="336"/>
    </location>
</feature>
<evidence type="ECO:0000256" key="3">
    <source>
        <dbReference type="ARBA" id="ARBA00009195"/>
    </source>
</evidence>
<keyword evidence="7 11" id="KW-1133">Transmembrane helix</keyword>